<protein>
    <recommendedName>
        <fullName evidence="3">Reverse transcriptase zinc-binding domain-containing protein</fullName>
    </recommendedName>
</protein>
<evidence type="ECO:0000313" key="1">
    <source>
        <dbReference type="EMBL" id="UYV81072.1"/>
    </source>
</evidence>
<sequence>MSSVNYLIEPKDNPGQDPLVVHVSRIKPYYERMDELAFSWLLYSQDHSTRSLRRIASTPSLLLKFLPNIRHREASTTILTGHVLADITHVYPETDSTCIHCSEEPQTVDHILFNCPAFLRHRMQTAILLRLHPPQSYTYGQPPRLILSMEISGQLVQLSNKNRTRVKALSTSPY</sequence>
<evidence type="ECO:0008006" key="3">
    <source>
        <dbReference type="Google" id="ProtNLM"/>
    </source>
</evidence>
<gene>
    <name evidence="1" type="ORF">LAZ67_19002693</name>
</gene>
<reference evidence="1 2" key="1">
    <citation type="submission" date="2022-01" db="EMBL/GenBank/DDBJ databases">
        <title>A chromosomal length assembly of Cordylochernes scorpioides.</title>
        <authorList>
            <person name="Zeh D."/>
            <person name="Zeh J."/>
        </authorList>
    </citation>
    <scope>NUCLEOTIDE SEQUENCE [LARGE SCALE GENOMIC DNA]</scope>
    <source>
        <strain evidence="1">IN4F17</strain>
        <tissue evidence="1">Whole Body</tissue>
    </source>
</reference>
<keyword evidence="2" id="KW-1185">Reference proteome</keyword>
<dbReference type="EMBL" id="CP092881">
    <property type="protein sequence ID" value="UYV81072.1"/>
    <property type="molecule type" value="Genomic_DNA"/>
</dbReference>
<dbReference type="Proteomes" id="UP001235939">
    <property type="component" value="Chromosome 19"/>
</dbReference>
<name>A0ABY6LIS3_9ARAC</name>
<evidence type="ECO:0000313" key="2">
    <source>
        <dbReference type="Proteomes" id="UP001235939"/>
    </source>
</evidence>
<accession>A0ABY6LIS3</accession>
<organism evidence="1 2">
    <name type="scientific">Cordylochernes scorpioides</name>
    <dbReference type="NCBI Taxonomy" id="51811"/>
    <lineage>
        <taxon>Eukaryota</taxon>
        <taxon>Metazoa</taxon>
        <taxon>Ecdysozoa</taxon>
        <taxon>Arthropoda</taxon>
        <taxon>Chelicerata</taxon>
        <taxon>Arachnida</taxon>
        <taxon>Pseudoscorpiones</taxon>
        <taxon>Cheliferoidea</taxon>
        <taxon>Chernetidae</taxon>
        <taxon>Cordylochernes</taxon>
    </lineage>
</organism>
<proteinExistence type="predicted"/>